<dbReference type="AlphaFoldDB" id="A0A427XH32"/>
<dbReference type="Proteomes" id="UP000279236">
    <property type="component" value="Unassembled WGS sequence"/>
</dbReference>
<dbReference type="OrthoDB" id="66881at2759"/>
<dbReference type="GO" id="GO:0050661">
    <property type="term" value="F:NADP binding"/>
    <property type="evidence" value="ECO:0007669"/>
    <property type="project" value="InterPro"/>
</dbReference>
<dbReference type="GO" id="GO:0050660">
    <property type="term" value="F:flavin adenine dinucleotide binding"/>
    <property type="evidence" value="ECO:0007669"/>
    <property type="project" value="InterPro"/>
</dbReference>
<dbReference type="InterPro" id="IPR050346">
    <property type="entry name" value="FMO-like"/>
</dbReference>
<dbReference type="Gene3D" id="3.50.50.60">
    <property type="entry name" value="FAD/NAD(P)-binding domain"/>
    <property type="match status" value="2"/>
</dbReference>
<evidence type="ECO:0000256" key="1">
    <source>
        <dbReference type="ARBA" id="ARBA00009183"/>
    </source>
</evidence>
<gene>
    <name evidence="5" type="ORF">EHS24_002660</name>
</gene>
<dbReference type="EMBL" id="RSCE01000013">
    <property type="protein sequence ID" value="RSH78199.1"/>
    <property type="molecule type" value="Genomic_DNA"/>
</dbReference>
<keyword evidence="4" id="KW-0560">Oxidoreductase</keyword>
<evidence type="ECO:0000256" key="4">
    <source>
        <dbReference type="ARBA" id="ARBA00023002"/>
    </source>
</evidence>
<evidence type="ECO:0000313" key="5">
    <source>
        <dbReference type="EMBL" id="RSH78199.1"/>
    </source>
</evidence>
<evidence type="ECO:0000256" key="2">
    <source>
        <dbReference type="ARBA" id="ARBA00022630"/>
    </source>
</evidence>
<dbReference type="STRING" id="105984.A0A427XH32"/>
<dbReference type="SUPFAM" id="SSF51905">
    <property type="entry name" value="FAD/NAD(P)-binding domain"/>
    <property type="match status" value="2"/>
</dbReference>
<evidence type="ECO:0008006" key="7">
    <source>
        <dbReference type="Google" id="ProtNLM"/>
    </source>
</evidence>
<keyword evidence="6" id="KW-1185">Reference proteome</keyword>
<sequence>MTLSPAVPLPPLTRIAIVGAGGPSGLVALRQLLVAGVPANKISAYEGRDRAGGVWNYESEPGTMHVEWRESGPPVVRAQNEVENPGANGPSAMYDKLRTNLPNKIMNYRNTPFPKDTPIFPTHAQIATYLQEYAQDDNLSSHISFNTRVTGVYHTSGTTDPAEKWTVETEHRKQDGTTIQSSEKVSHVVISNGHYNEPFLPPIPGLDGWKGQLLHSRWWRNPVSQRGKNVVVVGSRASGSDIARELAIDDEDHPANPKRTIYHSVRGLKPGDTVWDDDFAWAKRINVVHEILSVGDDGTSLHLEDGTTLSDVDTLVFATGYLYSYPFFPDNKAPWDKYPVTTALATASNGLPRAGGQDIRNLNTSDTFYEPDPTLAFIGLHYAVNPFPLGEASARLIAFSYTHDRIPPLPPLRRATDKPNDKTVGCPAEFDNQDAWLLAIGEGGVDGGGKPGGWPQSTEETREMRANALKMRKKVLGY</sequence>
<evidence type="ECO:0000313" key="6">
    <source>
        <dbReference type="Proteomes" id="UP000279236"/>
    </source>
</evidence>
<keyword evidence="2" id="KW-0285">Flavoprotein</keyword>
<protein>
    <recommendedName>
        <fullName evidence="7">FAD/NAD(P)-binding domain-containing protein</fullName>
    </recommendedName>
</protein>
<name>A0A427XH32_9TREE</name>
<dbReference type="PANTHER" id="PTHR23023">
    <property type="entry name" value="DIMETHYLANILINE MONOOXYGENASE"/>
    <property type="match status" value="1"/>
</dbReference>
<dbReference type="RefSeq" id="XP_028473346.1">
    <property type="nucleotide sequence ID" value="XM_028618390.1"/>
</dbReference>
<accession>A0A427XH32</accession>
<reference evidence="5 6" key="1">
    <citation type="submission" date="2018-11" db="EMBL/GenBank/DDBJ databases">
        <title>Genome sequence of Apiotrichum porosum DSM 27194.</title>
        <authorList>
            <person name="Aliyu H."/>
            <person name="Gorte O."/>
            <person name="Ochsenreither K."/>
        </authorList>
    </citation>
    <scope>NUCLEOTIDE SEQUENCE [LARGE SCALE GENOMIC DNA]</scope>
    <source>
        <strain evidence="5 6">DSM 27194</strain>
    </source>
</reference>
<dbReference type="GeneID" id="39587203"/>
<keyword evidence="3" id="KW-0274">FAD</keyword>
<dbReference type="InterPro" id="IPR036188">
    <property type="entry name" value="FAD/NAD-bd_sf"/>
</dbReference>
<organism evidence="5 6">
    <name type="scientific">Apiotrichum porosum</name>
    <dbReference type="NCBI Taxonomy" id="105984"/>
    <lineage>
        <taxon>Eukaryota</taxon>
        <taxon>Fungi</taxon>
        <taxon>Dikarya</taxon>
        <taxon>Basidiomycota</taxon>
        <taxon>Agaricomycotina</taxon>
        <taxon>Tremellomycetes</taxon>
        <taxon>Trichosporonales</taxon>
        <taxon>Trichosporonaceae</taxon>
        <taxon>Apiotrichum</taxon>
    </lineage>
</organism>
<dbReference type="GO" id="GO:0004499">
    <property type="term" value="F:N,N-dimethylaniline monooxygenase activity"/>
    <property type="evidence" value="ECO:0007669"/>
    <property type="project" value="InterPro"/>
</dbReference>
<evidence type="ECO:0000256" key="3">
    <source>
        <dbReference type="ARBA" id="ARBA00022827"/>
    </source>
</evidence>
<comment type="similarity">
    <text evidence="1">Belongs to the FMO family.</text>
</comment>
<proteinExistence type="inferred from homology"/>
<comment type="caution">
    <text evidence="5">The sequence shown here is derived from an EMBL/GenBank/DDBJ whole genome shotgun (WGS) entry which is preliminary data.</text>
</comment>
<dbReference type="Pfam" id="PF00743">
    <property type="entry name" value="FMO-like"/>
    <property type="match status" value="1"/>
</dbReference>
<dbReference type="InterPro" id="IPR020946">
    <property type="entry name" value="Flavin_mOase-like"/>
</dbReference>